<proteinExistence type="predicted"/>
<dbReference type="CDD" id="cd14948">
    <property type="entry name" value="BACON"/>
    <property type="match status" value="1"/>
</dbReference>
<dbReference type="InterPro" id="IPR024361">
    <property type="entry name" value="BACON"/>
</dbReference>
<evidence type="ECO:0000256" key="1">
    <source>
        <dbReference type="ARBA" id="ARBA00022737"/>
    </source>
</evidence>
<dbReference type="Pfam" id="PF00041">
    <property type="entry name" value="fn3"/>
    <property type="match status" value="1"/>
</dbReference>
<name>A0A4Y1X1B6_9BACT</name>
<dbReference type="InterPro" id="IPR036116">
    <property type="entry name" value="FN3_sf"/>
</dbReference>
<dbReference type="PANTHER" id="PTHR46708:SF2">
    <property type="entry name" value="FIBRONECTIN TYPE-III DOMAIN-CONTAINING PROTEIN"/>
    <property type="match status" value="1"/>
</dbReference>
<evidence type="ECO:0000313" key="4">
    <source>
        <dbReference type="Proteomes" id="UP000319374"/>
    </source>
</evidence>
<evidence type="ECO:0000259" key="2">
    <source>
        <dbReference type="PROSITE" id="PS50853"/>
    </source>
</evidence>
<dbReference type="Pfam" id="PF13004">
    <property type="entry name" value="BACON"/>
    <property type="match status" value="1"/>
</dbReference>
<dbReference type="SMART" id="SM00060">
    <property type="entry name" value="FN3"/>
    <property type="match status" value="2"/>
</dbReference>
<reference evidence="4" key="1">
    <citation type="submission" date="2019-06" db="EMBL/GenBank/DDBJ databases">
        <title>Alistipes onderdonkii subsp. vulgaris subsp. nov., Alistipes dispar sp. nov. and Alistipes communis sp. nov., isolated from human faeces, and creation of Alistipes onderdonkii subsp. onderdonkii subsp. nov.</title>
        <authorList>
            <person name="Sakamoto M."/>
            <person name="Ikeyama N."/>
            <person name="Ogata Y."/>
            <person name="Suda W."/>
            <person name="Iino T."/>
            <person name="Hattori M."/>
            <person name="Ohkuma M."/>
        </authorList>
    </citation>
    <scope>NUCLEOTIDE SEQUENCE [LARGE SCALE GENOMIC DNA]</scope>
    <source>
        <strain evidence="4">5CPEGH6</strain>
    </source>
</reference>
<protein>
    <recommendedName>
        <fullName evidence="2">Fibronectin type-III domain-containing protein</fullName>
    </recommendedName>
</protein>
<dbReference type="EMBL" id="AP019736">
    <property type="protein sequence ID" value="BBL07107.1"/>
    <property type="molecule type" value="Genomic_DNA"/>
</dbReference>
<keyword evidence="1" id="KW-0677">Repeat</keyword>
<sequence>MGMMLALSVCSLAACSDDQDAAPLRRDSDAVELAYNADAATRVSVRYDGAWEARAECPDPTGEPGEAWFSVSPASGVGNGRDYQYVTVTAQRNPGGKRTGYLYLKSAGGEVAVTVTQSDGRFSVEDPVISGSLRTGSESAASLDIVYDKAFGGERVLVEASLAGAGSDGLRIEETFETEIEREGSGTISVPITGTPSSLGDLVCRVRFSLDGEVKFEGEVQGSVNSSNELFRMGFDLFVWGGNYPDNRKGPGPNGSATAGKDFVGTEPSEPDVITAGSDGTNDVFKTMSEEYRINRGVEKWDGQRVYEHPGYVKLGVTNNGGWIMTPELEQLSAVPETVVVSVDFLRFDNEEGTYLVSAEGAGTVLNGKVDAAVLPTQSSAADRKWKTLSFTVQDATNKTRIKICAESLDGAGYRINIDNIVVMGSDETEVTEKLPAPDAGSIAYTPGDTSIAVAWEGVKGASSYEISLAARSNPDFRKTVETAEAGYEFTGLVPGRYLFTVKALCAGNAEFDSDETSKNVGTLGFADEKLAAPAGLSVGGATATGATVSWSAVSGAYGYRVSAVPAAGGEAAETALVRETSYTFGKLQAGTEYTVSVVAQAAAEAGEYDSDAAVAQLVTTDPQPLIAPSVRIFAKTHGLAVLEWELSSEALAQQPVTTSDTYDFRVKNAAGEVIRSVEAYKSFNFAKYRYYRLVWGGLAPSTTYTLEMRRRSTADAERYLDSEWAAVQVTTDADPAADHADCLLYADFERMPTGGQPLYGAYGFSYGATEDFSDPDRVDYTAPGDKNSIYCQAVKAERSYFDAYLPAWDLDDWTKNSSNMGMAAGYMKFGGGSKPAWLTLPAFPGLTGPTELELELDACSYYEPSSGGDMMSPSNSDADAPFYVEILGGGTIAGVSGETSGQAVISGDGLTAELRNVTAATMRGEGRTDSYRYTNHRIRISGATAATRIRIYTALENDKAQHRMWLDNLKVRRAQ</sequence>
<feature type="domain" description="Fibronectin type-III" evidence="2">
    <location>
        <begin position="533"/>
        <end position="624"/>
    </location>
</feature>
<organism evidence="3 4">
    <name type="scientific">Alistipes dispar</name>
    <dbReference type="NCBI Taxonomy" id="2585119"/>
    <lineage>
        <taxon>Bacteria</taxon>
        <taxon>Pseudomonadati</taxon>
        <taxon>Bacteroidota</taxon>
        <taxon>Bacteroidia</taxon>
        <taxon>Bacteroidales</taxon>
        <taxon>Rikenellaceae</taxon>
        <taxon>Alistipes</taxon>
    </lineage>
</organism>
<dbReference type="SUPFAM" id="SSF49265">
    <property type="entry name" value="Fibronectin type III"/>
    <property type="match status" value="2"/>
</dbReference>
<evidence type="ECO:0000313" key="3">
    <source>
        <dbReference type="EMBL" id="BBL07107.1"/>
    </source>
</evidence>
<dbReference type="Gene3D" id="2.60.40.10">
    <property type="entry name" value="Immunoglobulins"/>
    <property type="match status" value="3"/>
</dbReference>
<dbReference type="KEGG" id="ada:A5CPEGH6_17450"/>
<dbReference type="AlphaFoldDB" id="A0A4Y1X1B6"/>
<dbReference type="PROSITE" id="PS50853">
    <property type="entry name" value="FN3"/>
    <property type="match status" value="1"/>
</dbReference>
<dbReference type="PANTHER" id="PTHR46708">
    <property type="entry name" value="TENASCIN"/>
    <property type="match status" value="1"/>
</dbReference>
<dbReference type="Proteomes" id="UP000319374">
    <property type="component" value="Chromosome"/>
</dbReference>
<gene>
    <name evidence="3" type="ORF">A5CPEGH6_17450</name>
</gene>
<dbReference type="InterPro" id="IPR050991">
    <property type="entry name" value="ECM_Regulatory_Proteins"/>
</dbReference>
<dbReference type="InterPro" id="IPR013783">
    <property type="entry name" value="Ig-like_fold"/>
</dbReference>
<keyword evidence="4" id="KW-1185">Reference proteome</keyword>
<dbReference type="InterPro" id="IPR003961">
    <property type="entry name" value="FN3_dom"/>
</dbReference>
<accession>A0A4Y1X1B6</accession>
<dbReference type="CDD" id="cd00063">
    <property type="entry name" value="FN3"/>
    <property type="match status" value="1"/>
</dbReference>